<dbReference type="GO" id="GO:0000127">
    <property type="term" value="C:transcription factor TFIIIC complex"/>
    <property type="evidence" value="ECO:0007669"/>
    <property type="project" value="TreeGrafter"/>
</dbReference>
<dbReference type="PANTHER" id="PTHR15052">
    <property type="entry name" value="RNA POLYMERASE III TRANSCRIPTION INITIATION FACTOR COMPLEX SUBUNIT"/>
    <property type="match status" value="1"/>
</dbReference>
<dbReference type="GO" id="GO:0005634">
    <property type="term" value="C:nucleus"/>
    <property type="evidence" value="ECO:0007669"/>
    <property type="project" value="UniProtKB-SubCell"/>
</dbReference>
<accession>A0AA38H7T5</accession>
<dbReference type="Gene3D" id="2.130.10.10">
    <property type="entry name" value="YVTN repeat-like/Quinoprotein amine dehydrogenase"/>
    <property type="match status" value="1"/>
</dbReference>
<evidence type="ECO:0000313" key="5">
    <source>
        <dbReference type="EMBL" id="KAI9633939.1"/>
    </source>
</evidence>
<dbReference type="SMART" id="SM00320">
    <property type="entry name" value="WD40"/>
    <property type="match status" value="3"/>
</dbReference>
<feature type="compositionally biased region" description="Low complexity" evidence="4">
    <location>
        <begin position="167"/>
        <end position="184"/>
    </location>
</feature>
<reference evidence="5" key="1">
    <citation type="journal article" date="2022" name="G3 (Bethesda)">
        <title>High quality genome of the basidiomycete yeast Dioszegia hungarica PDD-24b-2 isolated from cloud water.</title>
        <authorList>
            <person name="Jarrige D."/>
            <person name="Haridas S."/>
            <person name="Bleykasten-Grosshans C."/>
            <person name="Joly M."/>
            <person name="Nadalig T."/>
            <person name="Sancelme M."/>
            <person name="Vuilleumier S."/>
            <person name="Grigoriev I.V."/>
            <person name="Amato P."/>
            <person name="Bringel F."/>
        </authorList>
    </citation>
    <scope>NUCLEOTIDE SEQUENCE</scope>
    <source>
        <strain evidence="5">PDD-24b-2</strain>
    </source>
</reference>
<dbReference type="InterPro" id="IPR015943">
    <property type="entry name" value="WD40/YVTN_repeat-like_dom_sf"/>
</dbReference>
<proteinExistence type="predicted"/>
<evidence type="ECO:0000256" key="2">
    <source>
        <dbReference type="ARBA" id="ARBA00023163"/>
    </source>
</evidence>
<evidence type="ECO:0000256" key="4">
    <source>
        <dbReference type="SAM" id="MobiDB-lite"/>
    </source>
</evidence>
<dbReference type="Pfam" id="PF00400">
    <property type="entry name" value="WD40"/>
    <property type="match status" value="1"/>
</dbReference>
<dbReference type="RefSeq" id="XP_052943716.1">
    <property type="nucleotide sequence ID" value="XM_053090185.1"/>
</dbReference>
<evidence type="ECO:0000256" key="3">
    <source>
        <dbReference type="ARBA" id="ARBA00023242"/>
    </source>
</evidence>
<evidence type="ECO:0000256" key="1">
    <source>
        <dbReference type="ARBA" id="ARBA00004123"/>
    </source>
</evidence>
<name>A0AA38H7T5_9TREE</name>
<evidence type="ECO:0000313" key="6">
    <source>
        <dbReference type="Proteomes" id="UP001164286"/>
    </source>
</evidence>
<dbReference type="Proteomes" id="UP001164286">
    <property type="component" value="Unassembled WGS sequence"/>
</dbReference>
<dbReference type="GO" id="GO:0006383">
    <property type="term" value="P:transcription by RNA polymerase III"/>
    <property type="evidence" value="ECO:0007669"/>
    <property type="project" value="TreeGrafter"/>
</dbReference>
<dbReference type="InterPro" id="IPR001680">
    <property type="entry name" value="WD40_rpt"/>
</dbReference>
<dbReference type="InterPro" id="IPR052416">
    <property type="entry name" value="GTF3C_component"/>
</dbReference>
<feature type="region of interest" description="Disordered" evidence="4">
    <location>
        <begin position="340"/>
        <end position="360"/>
    </location>
</feature>
<dbReference type="SUPFAM" id="SSF50978">
    <property type="entry name" value="WD40 repeat-like"/>
    <property type="match status" value="1"/>
</dbReference>
<sequence>MVSLRERTARPSYSNIPQGLENLSDSHSDAEPEASGSGSKAVSQIRRRRISESTARSVSVGPSKAVGAVGKDSDDEGVSSGDSSEFAPSEGGRKKKMGKGPATGRLDMKKRGAGAGAGMGSSGSESELRELGSDEDDEEGSGMDLDGDDDLEEDDLPRGKGKGKGTGKATGPPKSKTPGKGPKTNSRRVPPRSDRNPHQPLAAPPVYAQSDINLVPPAYRALIKTSAEGMVKPTQAKAFVADKTRRAELDGFPAGSGLPFTTRLVRRGGAGGMEVDGEEGSGKWEVVVEKAEDQVTRRKRAVAVDKGILGGVPREAWEGEGWWPEMYTGDGASDGILGKVGEGSKAAGKRKAGGSGGSQRLTGWTLRHEVRIGLDDVARGGMDELESVDEKEAAKYLPNPQEGITVHLGPHDQQKPVKMRMFEQYDVSLHTDLREGFIFSAGGPIWGLDWCPLPESQAAHYGNSQFLAITALPDLTASPTIGHKHPRGDKAAIQIWSVSLPNSSASAGEAGGMGCEMVLCIQGGAGMGCKWMPLGAWDDCDPGKLDQGRIPKLGILAVVQLDGSVGVHAVPHPLAVRHLKGDSAEDSAKPLFVKCHEPSVRIEVVDAAASCVDWMTSSKLAVGFSDGSVGVWDIADALLTKQKEELLPHMYLSIAQSCVSSLATGRVPPADSAGEPVYDQDPRFLVVGSWDGTATLLDVRDPGHPVLLQRQRLPSLTVGWSVQNQSAMMSDNDYNAKLFKVRGIPTQREAQITPHRGPIWDIATSEYHTMVASASADGSVIIGSAQSGYYKSKRAPMFVWRMLEMDYDKVTGHYRLADDFSGETIPLELANGRRPKKSVKTVDDDIKGLKAGNWDVEVGVHRVSWNEGSGIARAGMLAAGTASGLGVVYLVEPRWREGVDGAGMVARA</sequence>
<keyword evidence="2" id="KW-0804">Transcription</keyword>
<protein>
    <submittedName>
        <fullName evidence="5">WD40-repeat-containing domain protein</fullName>
    </submittedName>
</protein>
<dbReference type="EMBL" id="JAKWFO010000008">
    <property type="protein sequence ID" value="KAI9633939.1"/>
    <property type="molecule type" value="Genomic_DNA"/>
</dbReference>
<gene>
    <name evidence="5" type="ORF">MKK02DRAFT_38609</name>
</gene>
<dbReference type="AlphaFoldDB" id="A0AA38H7T5"/>
<keyword evidence="6" id="KW-1185">Reference proteome</keyword>
<feature type="region of interest" description="Disordered" evidence="4">
    <location>
        <begin position="1"/>
        <end position="206"/>
    </location>
</feature>
<dbReference type="PANTHER" id="PTHR15052:SF2">
    <property type="entry name" value="GENERAL TRANSCRIPTION FACTOR 3C POLYPEPTIDE 2"/>
    <property type="match status" value="1"/>
</dbReference>
<dbReference type="InterPro" id="IPR036322">
    <property type="entry name" value="WD40_repeat_dom_sf"/>
</dbReference>
<organism evidence="5 6">
    <name type="scientific">Dioszegia hungarica</name>
    <dbReference type="NCBI Taxonomy" id="4972"/>
    <lineage>
        <taxon>Eukaryota</taxon>
        <taxon>Fungi</taxon>
        <taxon>Dikarya</taxon>
        <taxon>Basidiomycota</taxon>
        <taxon>Agaricomycotina</taxon>
        <taxon>Tremellomycetes</taxon>
        <taxon>Tremellales</taxon>
        <taxon>Bulleribasidiaceae</taxon>
        <taxon>Dioszegia</taxon>
    </lineage>
</organism>
<feature type="compositionally biased region" description="Polar residues" evidence="4">
    <location>
        <begin position="11"/>
        <end position="23"/>
    </location>
</feature>
<keyword evidence="3" id="KW-0539">Nucleus</keyword>
<comment type="subcellular location">
    <subcellularLocation>
        <location evidence="1">Nucleus</location>
    </subcellularLocation>
</comment>
<dbReference type="GeneID" id="77729390"/>
<feature type="compositionally biased region" description="Acidic residues" evidence="4">
    <location>
        <begin position="133"/>
        <end position="155"/>
    </location>
</feature>
<comment type="caution">
    <text evidence="5">The sequence shown here is derived from an EMBL/GenBank/DDBJ whole genome shotgun (WGS) entry which is preliminary data.</text>
</comment>